<dbReference type="Pfam" id="PF00069">
    <property type="entry name" value="Pkinase"/>
    <property type="match status" value="1"/>
</dbReference>
<dbReference type="EC" id="2.7.11.1" evidence="1"/>
<feature type="region of interest" description="Disordered" evidence="9">
    <location>
        <begin position="734"/>
        <end position="758"/>
    </location>
</feature>
<dbReference type="AlphaFoldDB" id="A0A4Z1G8S1"/>
<evidence type="ECO:0000259" key="10">
    <source>
        <dbReference type="PROSITE" id="PS50011"/>
    </source>
</evidence>
<comment type="catalytic activity">
    <reaction evidence="7">
        <text>L-threonyl-[protein] + ATP = O-phospho-L-threonyl-[protein] + ADP + H(+)</text>
        <dbReference type="Rhea" id="RHEA:46608"/>
        <dbReference type="Rhea" id="RHEA-COMP:11060"/>
        <dbReference type="Rhea" id="RHEA-COMP:11605"/>
        <dbReference type="ChEBI" id="CHEBI:15378"/>
        <dbReference type="ChEBI" id="CHEBI:30013"/>
        <dbReference type="ChEBI" id="CHEBI:30616"/>
        <dbReference type="ChEBI" id="CHEBI:61977"/>
        <dbReference type="ChEBI" id="CHEBI:456216"/>
        <dbReference type="EC" id="2.7.11.1"/>
    </reaction>
</comment>
<comment type="caution">
    <text evidence="11">The sequence shown here is derived from an EMBL/GenBank/DDBJ whole genome shotgun (WGS) entry which is preliminary data.</text>
</comment>
<comment type="catalytic activity">
    <reaction evidence="8">
        <text>L-seryl-[protein] + ATP = O-phospho-L-seryl-[protein] + ADP + H(+)</text>
        <dbReference type="Rhea" id="RHEA:17989"/>
        <dbReference type="Rhea" id="RHEA-COMP:9863"/>
        <dbReference type="Rhea" id="RHEA-COMP:11604"/>
        <dbReference type="ChEBI" id="CHEBI:15378"/>
        <dbReference type="ChEBI" id="CHEBI:29999"/>
        <dbReference type="ChEBI" id="CHEBI:30616"/>
        <dbReference type="ChEBI" id="CHEBI:83421"/>
        <dbReference type="ChEBI" id="CHEBI:456216"/>
        <dbReference type="EC" id="2.7.11.1"/>
    </reaction>
</comment>
<dbReference type="PROSITE" id="PS00108">
    <property type="entry name" value="PROTEIN_KINASE_ST"/>
    <property type="match status" value="1"/>
</dbReference>
<dbReference type="InterPro" id="IPR008271">
    <property type="entry name" value="Ser/Thr_kinase_AS"/>
</dbReference>
<evidence type="ECO:0000256" key="9">
    <source>
        <dbReference type="SAM" id="MobiDB-lite"/>
    </source>
</evidence>
<dbReference type="InterPro" id="IPR050660">
    <property type="entry name" value="NEK_Ser/Thr_kinase"/>
</dbReference>
<evidence type="ECO:0000313" key="12">
    <source>
        <dbReference type="Proteomes" id="UP000297814"/>
    </source>
</evidence>
<evidence type="ECO:0000256" key="7">
    <source>
        <dbReference type="ARBA" id="ARBA00047899"/>
    </source>
</evidence>
<dbReference type="GO" id="GO:0005634">
    <property type="term" value="C:nucleus"/>
    <property type="evidence" value="ECO:0007669"/>
    <property type="project" value="TreeGrafter"/>
</dbReference>
<gene>
    <name evidence="11" type="ORF">BHYA_0257g00080</name>
</gene>
<dbReference type="InterPro" id="IPR011009">
    <property type="entry name" value="Kinase-like_dom_sf"/>
</dbReference>
<evidence type="ECO:0000313" key="11">
    <source>
        <dbReference type="EMBL" id="TGO33255.1"/>
    </source>
</evidence>
<keyword evidence="6" id="KW-0067">ATP-binding</keyword>
<dbReference type="GO" id="GO:0005524">
    <property type="term" value="F:ATP binding"/>
    <property type="evidence" value="ECO:0007669"/>
    <property type="project" value="UniProtKB-KW"/>
</dbReference>
<keyword evidence="12" id="KW-1185">Reference proteome</keyword>
<protein>
    <recommendedName>
        <fullName evidence="1">non-specific serine/threonine protein kinase</fullName>
        <ecNumber evidence="1">2.7.11.1</ecNumber>
    </recommendedName>
</protein>
<dbReference type="Gene3D" id="1.10.510.10">
    <property type="entry name" value="Transferase(Phosphotransferase) domain 1"/>
    <property type="match status" value="1"/>
</dbReference>
<evidence type="ECO:0000256" key="8">
    <source>
        <dbReference type="ARBA" id="ARBA00048679"/>
    </source>
</evidence>
<sequence length="895" mass="101974">MTLLLPGETWDEAEVRLGFRLERAPPKMHEASQKEMSARGRAWLATEPLWSAESRMGPEPSWTGVKIMGEGGNGTAGKWRLTCRQPPEGTPRRMPFESIVVKQQAGGWGDLRDESEIYELLRHTNSQHLVKMFRRIYEDRGLNTVYADRNGPVHRIYLEDCEKGDLSSRIFERFVHRFVFDENEIWDTFHCIARGLYAMHCGHEDLKEDRWDRDEIVHFDFKAENVFMGAGVRDDEHRGALVMKIGDYGHAAEVPLEQDLLYNFKKRRLGTERYKLPEQLRTRERPLERPWMDPMPKSMRDAGDGNILNSIRYGTHSNIWQLGLIIWQMMHTTEWCQDGNPSLTYRAEPNVKWDGEIGHQQPGPPGRFTLKLYKVANTWLGLNEEVGGVHTLATQDDIDFYNGMYDALPFEPDIDPDQLEEQKAMAKTKRRIENNARERVRKDRLYSESLHKLVMDCLIVQGEARIHIEDLYRKTQQIKNMYQGLVIPLLPAPYSPEPDLGELPAPWNDITTKPGGGLGKPVAEEEETYPLDLFELFYANAEHEKVEDAIKWARENPIITMSDYEALHAHELILRNRQSFTNYMAESRSARGQRIKPQYKVPAPFPQNWKHGTLQDNSRRGGPEARPSPPRFSEQQRGTLRVKNPGGGPPLSAINEGDERPTHNRGNPGGPKRFSYEGDATPSYLREYGSTPEHMKPADLRETPEHMRGPTRPAGYVGADVGDLGGFESIKITSAPGEGQEGHRFGTQSPMESIDLGGGIVIGGAGRRRASRKKSSEKVVWPEFPLGLQEDVDKPFLIRALAIPELKDSILFCTVIGFGGKEEVLRGIIYLPGLLNSTTIYDMKEILTERETGIPVTHMKLMGNDHLSVFREFEDDEERTAISGIEIFVYDIRQG</sequence>
<feature type="region of interest" description="Disordered" evidence="9">
    <location>
        <begin position="588"/>
        <end position="713"/>
    </location>
</feature>
<reference evidence="11 12" key="1">
    <citation type="submission" date="2017-12" db="EMBL/GenBank/DDBJ databases">
        <title>Comparative genomics of Botrytis spp.</title>
        <authorList>
            <person name="Valero-Jimenez C.A."/>
            <person name="Tapia P."/>
            <person name="Veloso J."/>
            <person name="Silva-Moreno E."/>
            <person name="Staats M."/>
            <person name="Valdes J.H."/>
            <person name="Van Kan J.A.L."/>
        </authorList>
    </citation>
    <scope>NUCLEOTIDE SEQUENCE [LARGE SCALE GENOMIC DNA]</scope>
    <source>
        <strain evidence="11 12">Bh0001</strain>
    </source>
</reference>
<evidence type="ECO:0000256" key="1">
    <source>
        <dbReference type="ARBA" id="ARBA00012513"/>
    </source>
</evidence>
<name>A0A4Z1G8S1_9HELO</name>
<accession>A0A4Z1G8S1</accession>
<dbReference type="InterPro" id="IPR000719">
    <property type="entry name" value="Prot_kinase_dom"/>
</dbReference>
<dbReference type="PANTHER" id="PTHR43671">
    <property type="entry name" value="SERINE/THREONINE-PROTEIN KINASE NEK"/>
    <property type="match status" value="1"/>
</dbReference>
<evidence type="ECO:0000256" key="5">
    <source>
        <dbReference type="ARBA" id="ARBA00022777"/>
    </source>
</evidence>
<dbReference type="Proteomes" id="UP000297814">
    <property type="component" value="Unassembled WGS sequence"/>
</dbReference>
<organism evidence="11 12">
    <name type="scientific">Botrytis hyacinthi</name>
    <dbReference type="NCBI Taxonomy" id="278943"/>
    <lineage>
        <taxon>Eukaryota</taxon>
        <taxon>Fungi</taxon>
        <taxon>Dikarya</taxon>
        <taxon>Ascomycota</taxon>
        <taxon>Pezizomycotina</taxon>
        <taxon>Leotiomycetes</taxon>
        <taxon>Helotiales</taxon>
        <taxon>Sclerotiniaceae</taxon>
        <taxon>Botrytis</taxon>
    </lineage>
</organism>
<dbReference type="SMART" id="SM00220">
    <property type="entry name" value="S_TKc"/>
    <property type="match status" value="1"/>
</dbReference>
<evidence type="ECO:0000256" key="3">
    <source>
        <dbReference type="ARBA" id="ARBA00022679"/>
    </source>
</evidence>
<dbReference type="PANTHER" id="PTHR43671:SF98">
    <property type="entry name" value="SERINE_THREONINE-PROTEIN KINASE NEK11"/>
    <property type="match status" value="1"/>
</dbReference>
<keyword evidence="4" id="KW-0547">Nucleotide-binding</keyword>
<evidence type="ECO:0000256" key="4">
    <source>
        <dbReference type="ARBA" id="ARBA00022741"/>
    </source>
</evidence>
<dbReference type="SUPFAM" id="SSF56112">
    <property type="entry name" value="Protein kinase-like (PK-like)"/>
    <property type="match status" value="1"/>
</dbReference>
<evidence type="ECO:0000256" key="6">
    <source>
        <dbReference type="ARBA" id="ARBA00022840"/>
    </source>
</evidence>
<keyword evidence="5" id="KW-0418">Kinase</keyword>
<evidence type="ECO:0000256" key="2">
    <source>
        <dbReference type="ARBA" id="ARBA00022527"/>
    </source>
</evidence>
<dbReference type="GO" id="GO:0004674">
    <property type="term" value="F:protein serine/threonine kinase activity"/>
    <property type="evidence" value="ECO:0007669"/>
    <property type="project" value="UniProtKB-KW"/>
</dbReference>
<dbReference type="PROSITE" id="PS50011">
    <property type="entry name" value="PROTEIN_KINASE_DOM"/>
    <property type="match status" value="1"/>
</dbReference>
<feature type="domain" description="Protein kinase" evidence="10">
    <location>
        <begin position="62"/>
        <end position="478"/>
    </location>
</feature>
<feature type="compositionally biased region" description="Basic and acidic residues" evidence="9">
    <location>
        <begin position="693"/>
        <end position="708"/>
    </location>
</feature>
<dbReference type="EMBL" id="PQXK01000257">
    <property type="protein sequence ID" value="TGO33255.1"/>
    <property type="molecule type" value="Genomic_DNA"/>
</dbReference>
<proteinExistence type="predicted"/>
<keyword evidence="3" id="KW-0808">Transferase</keyword>
<keyword evidence="2" id="KW-0723">Serine/threonine-protein kinase</keyword>